<evidence type="ECO:0000259" key="1">
    <source>
        <dbReference type="Pfam" id="PF14032"/>
    </source>
</evidence>
<protein>
    <submittedName>
        <fullName evidence="2">Sensor domain-containing protein</fullName>
    </submittedName>
</protein>
<dbReference type="InterPro" id="IPR038232">
    <property type="entry name" value="PknH-like_Extracell_sf"/>
</dbReference>
<feature type="domain" description="PknH-like extracellular" evidence="1">
    <location>
        <begin position="2"/>
        <end position="180"/>
    </location>
</feature>
<proteinExistence type="predicted"/>
<dbReference type="Pfam" id="PF14032">
    <property type="entry name" value="PknH_C"/>
    <property type="match status" value="1"/>
</dbReference>
<dbReference type="EMBL" id="JAHBOM010000010">
    <property type="protein sequence ID" value="MBU8824068.1"/>
    <property type="molecule type" value="Genomic_DNA"/>
</dbReference>
<name>A0ABS6HN03_MYCGD</name>
<sequence length="183" mass="20295">MLASASEIHAIMGVEVRPKTAYRVPMKNETFEPISRQECMVVVGNAMDWVYRDSDYREFRETQLSDDADDLEIDQAVARFDTPAAARALVDRTVAIWRQCAGDVLSFSFDGGATREIQRLATPSVVDGVDVTHDEPIDTTERATRRAILTAGNVVVDIRVTGHDVDDRETVRLAKTIAGRNAL</sequence>
<organism evidence="2 3">
    <name type="scientific">Mycolicibacterium goodii</name>
    <name type="common">Mycobacterium goodii</name>
    <dbReference type="NCBI Taxonomy" id="134601"/>
    <lineage>
        <taxon>Bacteria</taxon>
        <taxon>Bacillati</taxon>
        <taxon>Actinomycetota</taxon>
        <taxon>Actinomycetes</taxon>
        <taxon>Mycobacteriales</taxon>
        <taxon>Mycobacteriaceae</taxon>
        <taxon>Mycolicibacterium</taxon>
    </lineage>
</organism>
<evidence type="ECO:0000313" key="3">
    <source>
        <dbReference type="Proteomes" id="UP000696413"/>
    </source>
</evidence>
<reference evidence="2 3" key="1">
    <citation type="submission" date="2021-05" db="EMBL/GenBank/DDBJ databases">
        <title>Draft Genome Sequences of Clinical Respiratory Isolates of Mycobacterium goodii Recovered in Ireland.</title>
        <authorList>
            <person name="Flanagan P.R."/>
            <person name="Mok S."/>
            <person name="Roycroft E."/>
            <person name="Rogers T.R."/>
            <person name="Fitzgibbon M."/>
        </authorList>
    </citation>
    <scope>NUCLEOTIDE SEQUENCE [LARGE SCALE GENOMIC DNA]</scope>
    <source>
        <strain evidence="2 3">14IE55</strain>
    </source>
</reference>
<accession>A0ABS6HN03</accession>
<dbReference type="Gene3D" id="3.40.1000.70">
    <property type="entry name" value="PknH-like extracellular domain"/>
    <property type="match status" value="1"/>
</dbReference>
<dbReference type="Proteomes" id="UP000696413">
    <property type="component" value="Unassembled WGS sequence"/>
</dbReference>
<comment type="caution">
    <text evidence="2">The sequence shown here is derived from an EMBL/GenBank/DDBJ whole genome shotgun (WGS) entry which is preliminary data.</text>
</comment>
<keyword evidence="3" id="KW-1185">Reference proteome</keyword>
<evidence type="ECO:0000313" key="2">
    <source>
        <dbReference type="EMBL" id="MBU8824068.1"/>
    </source>
</evidence>
<dbReference type="InterPro" id="IPR026954">
    <property type="entry name" value="PknH-like_Extracell"/>
</dbReference>
<gene>
    <name evidence="2" type="ORF">KL859_14460</name>
</gene>